<proteinExistence type="predicted"/>
<evidence type="ECO:0000256" key="1">
    <source>
        <dbReference type="SAM" id="Phobius"/>
    </source>
</evidence>
<feature type="transmembrane region" description="Helical" evidence="1">
    <location>
        <begin position="6"/>
        <end position="25"/>
    </location>
</feature>
<accession>A0A976N1C2</accession>
<dbReference type="EMBL" id="OM869548">
    <property type="protein sequence ID" value="UPW41138.1"/>
    <property type="molecule type" value="Genomic_DNA"/>
</dbReference>
<sequence>MDVFLQYLPAVLCGVFSIFNFFCALKSNRRFDWSKFFLAFRESFLTVKDSDSQEPVKTELSTLIASLDSIIKELRK</sequence>
<name>A0A976N1C2_9VIRU</name>
<keyword evidence="1" id="KW-1133">Transmembrane helix</keyword>
<evidence type="ECO:0000313" key="2">
    <source>
        <dbReference type="EMBL" id="UPW41138.1"/>
    </source>
</evidence>
<keyword evidence="1" id="KW-0812">Transmembrane</keyword>
<keyword evidence="1" id="KW-0472">Membrane</keyword>
<organism evidence="2">
    <name type="scientific">Sigmofec virus UA08Rod_5397</name>
    <dbReference type="NCBI Taxonomy" id="2929423"/>
    <lineage>
        <taxon>Viruses</taxon>
        <taxon>Monodnaviria</taxon>
        <taxon>Sangervirae</taxon>
        <taxon>Phixviricota</taxon>
        <taxon>Malgrandaviricetes</taxon>
        <taxon>Petitvirales</taxon>
        <taxon>Microviridae</taxon>
    </lineage>
</organism>
<reference evidence="2" key="1">
    <citation type="submission" date="2022-02" db="EMBL/GenBank/DDBJ databases">
        <title>Towards deciphering the DNA virus diversity associated with rodent species in the families Cricetidae and Heteromyidae.</title>
        <authorList>
            <person name="Lund M."/>
            <person name="Larsen B.B."/>
            <person name="Gryseels S."/>
            <person name="Kraberger S."/>
            <person name="Rowsey D.M."/>
            <person name="Steger L."/>
            <person name="Yule K.M."/>
            <person name="Upham N.S."/>
            <person name="Worobey M."/>
            <person name="Van Doorslaer K."/>
            <person name="Varsani A."/>
        </authorList>
    </citation>
    <scope>NUCLEOTIDE SEQUENCE</scope>
    <source>
        <strain evidence="2">UA08Rod_5397</strain>
    </source>
</reference>
<protein>
    <submittedName>
        <fullName evidence="2">Uncharacterized protein</fullName>
    </submittedName>
</protein>